<dbReference type="AlphaFoldDB" id="A0A5F0KBA3"/>
<dbReference type="OrthoDB" id="6228724at2"/>
<organism evidence="4 6">
    <name type="scientific">Aeromonas taiwanensis</name>
    <dbReference type="NCBI Taxonomy" id="633417"/>
    <lineage>
        <taxon>Bacteria</taxon>
        <taxon>Pseudomonadati</taxon>
        <taxon>Pseudomonadota</taxon>
        <taxon>Gammaproteobacteria</taxon>
        <taxon>Aeromonadales</taxon>
        <taxon>Aeromonadaceae</taxon>
        <taxon>Aeromonas</taxon>
    </lineage>
</organism>
<protein>
    <recommendedName>
        <fullName evidence="2">TonB C-terminal domain-containing protein</fullName>
    </recommendedName>
</protein>
<comment type="caution">
    <text evidence="4">The sequence shown here is derived from an EMBL/GenBank/DDBJ whole genome shotgun (WGS) entry which is preliminary data.</text>
</comment>
<dbReference type="PROSITE" id="PS52015">
    <property type="entry name" value="TONB_CTD"/>
    <property type="match status" value="1"/>
</dbReference>
<proteinExistence type="predicted"/>
<dbReference type="EMBL" id="QORK01000019">
    <property type="protein sequence ID" value="TFF80477.1"/>
    <property type="molecule type" value="Genomic_DNA"/>
</dbReference>
<evidence type="ECO:0000313" key="5">
    <source>
        <dbReference type="Proteomes" id="UP000297720"/>
    </source>
</evidence>
<dbReference type="Pfam" id="PF03544">
    <property type="entry name" value="TonB_C"/>
    <property type="match status" value="1"/>
</dbReference>
<gene>
    <name evidence="3" type="ORF">DRM93_10130</name>
    <name evidence="4" type="ORF">DRM94_10130</name>
</gene>
<dbReference type="SUPFAM" id="SSF74653">
    <property type="entry name" value="TolA/TonB C-terminal domain"/>
    <property type="match status" value="1"/>
</dbReference>
<accession>A0A5F0KBA3</accession>
<evidence type="ECO:0000256" key="1">
    <source>
        <dbReference type="SAM" id="SignalP"/>
    </source>
</evidence>
<sequence>MRLKVLLLWASLSLLGGCASPSPTVKLNQPPVDVTWEELPRYWVLVGDIGVFRPVGGLPEKRPVKGYVKLRYLIDSNGNLFSPEVLASEPPGVLDLIAISGLAKMRYRASDQNPQAIPARVEARFEVEVK</sequence>
<keyword evidence="5" id="KW-1185">Reference proteome</keyword>
<name>A0A5F0KBA3_9GAMM</name>
<feature type="chain" id="PRO_5044621264" description="TonB C-terminal domain-containing protein" evidence="1">
    <location>
        <begin position="22"/>
        <end position="130"/>
    </location>
</feature>
<dbReference type="PROSITE" id="PS51257">
    <property type="entry name" value="PROKAR_LIPOPROTEIN"/>
    <property type="match status" value="1"/>
</dbReference>
<evidence type="ECO:0000259" key="2">
    <source>
        <dbReference type="PROSITE" id="PS52015"/>
    </source>
</evidence>
<feature type="domain" description="TonB C-terminal" evidence="2">
    <location>
        <begin position="40"/>
        <end position="130"/>
    </location>
</feature>
<dbReference type="Proteomes" id="UP000297914">
    <property type="component" value="Unassembled WGS sequence"/>
</dbReference>
<dbReference type="Gene3D" id="3.30.2420.10">
    <property type="entry name" value="TonB"/>
    <property type="match status" value="1"/>
</dbReference>
<keyword evidence="1" id="KW-0732">Signal</keyword>
<dbReference type="RefSeq" id="WP_134695702.1">
    <property type="nucleotide sequence ID" value="NZ_QORJ01000016.1"/>
</dbReference>
<evidence type="ECO:0000313" key="4">
    <source>
        <dbReference type="EMBL" id="TFF80477.1"/>
    </source>
</evidence>
<evidence type="ECO:0000313" key="6">
    <source>
        <dbReference type="Proteomes" id="UP000297914"/>
    </source>
</evidence>
<dbReference type="InterPro" id="IPR037682">
    <property type="entry name" value="TonB_C"/>
</dbReference>
<reference evidence="4 6" key="1">
    <citation type="submission" date="2018-06" db="EMBL/GenBank/DDBJ databases">
        <title>Occurrence of a novel blaKPC-2- and qnrS2- harbouring IncP6 plasmid from Aeromonas taiwanensis isolates recovered from the river sediments.</title>
        <authorList>
            <person name="Zheng B."/>
            <person name="Yu X."/>
            <person name="Xiao Y."/>
        </authorList>
    </citation>
    <scope>NUCLEOTIDE SEQUENCE [LARGE SCALE GENOMIC DNA]</scope>
    <source>
        <strain evidence="3 5">1713</strain>
        <strain evidence="4 6">198</strain>
    </source>
</reference>
<dbReference type="EMBL" id="QORL01000019">
    <property type="protein sequence ID" value="TFF76048.1"/>
    <property type="molecule type" value="Genomic_DNA"/>
</dbReference>
<dbReference type="GO" id="GO:0055085">
    <property type="term" value="P:transmembrane transport"/>
    <property type="evidence" value="ECO:0007669"/>
    <property type="project" value="InterPro"/>
</dbReference>
<feature type="signal peptide" evidence="1">
    <location>
        <begin position="1"/>
        <end position="21"/>
    </location>
</feature>
<dbReference type="Proteomes" id="UP000297720">
    <property type="component" value="Unassembled WGS sequence"/>
</dbReference>
<evidence type="ECO:0000313" key="3">
    <source>
        <dbReference type="EMBL" id="TFF76048.1"/>
    </source>
</evidence>